<proteinExistence type="predicted"/>
<dbReference type="EMBL" id="LAZR01004516">
    <property type="protein sequence ID" value="KKN07895.1"/>
    <property type="molecule type" value="Genomic_DNA"/>
</dbReference>
<evidence type="ECO:0000313" key="1">
    <source>
        <dbReference type="EMBL" id="KKN07895.1"/>
    </source>
</evidence>
<sequence length="54" mass="6657">MTEQDKHRVATTVGFMIINKQNVVNRYSERERLYDHEMWLLYMGLLESYQFQRS</sequence>
<gene>
    <name evidence="1" type="ORF">LCGC14_1062300</name>
</gene>
<comment type="caution">
    <text evidence="1">The sequence shown here is derived from an EMBL/GenBank/DDBJ whole genome shotgun (WGS) entry which is preliminary data.</text>
</comment>
<protein>
    <submittedName>
        <fullName evidence="1">Uncharacterized protein</fullName>
    </submittedName>
</protein>
<dbReference type="AlphaFoldDB" id="A0A0F9MKR1"/>
<organism evidence="1">
    <name type="scientific">marine sediment metagenome</name>
    <dbReference type="NCBI Taxonomy" id="412755"/>
    <lineage>
        <taxon>unclassified sequences</taxon>
        <taxon>metagenomes</taxon>
        <taxon>ecological metagenomes</taxon>
    </lineage>
</organism>
<name>A0A0F9MKR1_9ZZZZ</name>
<accession>A0A0F9MKR1</accession>
<reference evidence="1" key="1">
    <citation type="journal article" date="2015" name="Nature">
        <title>Complex archaea that bridge the gap between prokaryotes and eukaryotes.</title>
        <authorList>
            <person name="Spang A."/>
            <person name="Saw J.H."/>
            <person name="Jorgensen S.L."/>
            <person name="Zaremba-Niedzwiedzka K."/>
            <person name="Martijn J."/>
            <person name="Lind A.E."/>
            <person name="van Eijk R."/>
            <person name="Schleper C."/>
            <person name="Guy L."/>
            <person name="Ettema T.J."/>
        </authorList>
    </citation>
    <scope>NUCLEOTIDE SEQUENCE</scope>
</reference>